<dbReference type="AlphaFoldDB" id="A0AAN9GPX5"/>
<evidence type="ECO:0000256" key="11">
    <source>
        <dbReference type="ARBA" id="ARBA00023242"/>
    </source>
</evidence>
<evidence type="ECO:0000256" key="14">
    <source>
        <dbReference type="SAM" id="MobiDB-lite"/>
    </source>
</evidence>
<keyword evidence="3" id="KW-0678">Repressor</keyword>
<dbReference type="GO" id="GO:0005634">
    <property type="term" value="C:nucleus"/>
    <property type="evidence" value="ECO:0007669"/>
    <property type="project" value="UniProtKB-SubCell"/>
</dbReference>
<feature type="domain" description="C2H2-type" evidence="15">
    <location>
        <begin position="413"/>
        <end position="436"/>
    </location>
</feature>
<keyword evidence="10" id="KW-0804">Transcription</keyword>
<gene>
    <name evidence="16" type="ORF">V1264_000593</name>
</gene>
<dbReference type="FunFam" id="3.30.160.60:FF:000043">
    <property type="entry name" value="Scratch family zinc finger 2"/>
    <property type="match status" value="1"/>
</dbReference>
<dbReference type="Pfam" id="PF00096">
    <property type="entry name" value="zf-C2H2"/>
    <property type="match status" value="4"/>
</dbReference>
<organism evidence="16 17">
    <name type="scientific">Littorina saxatilis</name>
    <dbReference type="NCBI Taxonomy" id="31220"/>
    <lineage>
        <taxon>Eukaryota</taxon>
        <taxon>Metazoa</taxon>
        <taxon>Spiralia</taxon>
        <taxon>Lophotrochozoa</taxon>
        <taxon>Mollusca</taxon>
        <taxon>Gastropoda</taxon>
        <taxon>Caenogastropoda</taxon>
        <taxon>Littorinimorpha</taxon>
        <taxon>Littorinoidea</taxon>
        <taxon>Littorinidae</taxon>
        <taxon>Littorina</taxon>
    </lineage>
</organism>
<evidence type="ECO:0000256" key="4">
    <source>
        <dbReference type="ARBA" id="ARBA00022723"/>
    </source>
</evidence>
<evidence type="ECO:0000256" key="8">
    <source>
        <dbReference type="ARBA" id="ARBA00023015"/>
    </source>
</evidence>
<accession>A0AAN9GPX5</accession>
<evidence type="ECO:0000313" key="17">
    <source>
        <dbReference type="Proteomes" id="UP001374579"/>
    </source>
</evidence>
<dbReference type="InterPro" id="IPR050527">
    <property type="entry name" value="Snail/Krueppel_Znf"/>
</dbReference>
<dbReference type="SMART" id="SM00355">
    <property type="entry name" value="ZnF_C2H2"/>
    <property type="match status" value="5"/>
</dbReference>
<feature type="compositionally biased region" description="Polar residues" evidence="14">
    <location>
        <begin position="190"/>
        <end position="200"/>
    </location>
</feature>
<evidence type="ECO:0000256" key="10">
    <source>
        <dbReference type="ARBA" id="ARBA00023163"/>
    </source>
</evidence>
<protein>
    <recommendedName>
        <fullName evidence="15">C2H2-type domain-containing protein</fullName>
    </recommendedName>
</protein>
<dbReference type="GO" id="GO:0000978">
    <property type="term" value="F:RNA polymerase II cis-regulatory region sequence-specific DNA binding"/>
    <property type="evidence" value="ECO:0007669"/>
    <property type="project" value="TreeGrafter"/>
</dbReference>
<feature type="domain" description="C2H2-type" evidence="15">
    <location>
        <begin position="495"/>
        <end position="523"/>
    </location>
</feature>
<dbReference type="PANTHER" id="PTHR24388:SF54">
    <property type="entry name" value="PROTEIN ESCARGOT"/>
    <property type="match status" value="1"/>
</dbReference>
<dbReference type="Proteomes" id="UP001374579">
    <property type="component" value="Unassembled WGS sequence"/>
</dbReference>
<dbReference type="PROSITE" id="PS00028">
    <property type="entry name" value="ZINC_FINGER_C2H2_1"/>
    <property type="match status" value="4"/>
</dbReference>
<dbReference type="PANTHER" id="PTHR24388">
    <property type="entry name" value="ZINC FINGER PROTEIN"/>
    <property type="match status" value="1"/>
</dbReference>
<dbReference type="InterPro" id="IPR013087">
    <property type="entry name" value="Znf_C2H2_type"/>
</dbReference>
<dbReference type="GO" id="GO:0000981">
    <property type="term" value="F:DNA-binding transcription factor activity, RNA polymerase II-specific"/>
    <property type="evidence" value="ECO:0007669"/>
    <property type="project" value="TreeGrafter"/>
</dbReference>
<keyword evidence="2" id="KW-0217">Developmental protein</keyword>
<dbReference type="SUPFAM" id="SSF57667">
    <property type="entry name" value="beta-beta-alpha zinc fingers"/>
    <property type="match status" value="3"/>
</dbReference>
<keyword evidence="7" id="KW-0862">Zinc</keyword>
<keyword evidence="8" id="KW-0805">Transcription regulation</keyword>
<evidence type="ECO:0000256" key="3">
    <source>
        <dbReference type="ARBA" id="ARBA00022491"/>
    </source>
</evidence>
<evidence type="ECO:0000256" key="13">
    <source>
        <dbReference type="PROSITE-ProRule" id="PRU00042"/>
    </source>
</evidence>
<evidence type="ECO:0000259" key="15">
    <source>
        <dbReference type="PROSITE" id="PS50157"/>
    </source>
</evidence>
<keyword evidence="11" id="KW-0539">Nucleus</keyword>
<dbReference type="EMBL" id="JBAMIC010000001">
    <property type="protein sequence ID" value="KAK7114545.1"/>
    <property type="molecule type" value="Genomic_DNA"/>
</dbReference>
<keyword evidence="9" id="KW-0238">DNA-binding</keyword>
<keyword evidence="5" id="KW-0677">Repeat</keyword>
<dbReference type="FunFam" id="3.30.160.60:FF:001114">
    <property type="entry name" value="Zinc finger protein SNAI2"/>
    <property type="match status" value="1"/>
</dbReference>
<feature type="region of interest" description="Disordered" evidence="14">
    <location>
        <begin position="180"/>
        <end position="200"/>
    </location>
</feature>
<name>A0AAN9GPX5_9CAEN</name>
<evidence type="ECO:0000313" key="16">
    <source>
        <dbReference type="EMBL" id="KAK7114545.1"/>
    </source>
</evidence>
<keyword evidence="4" id="KW-0479">Metal-binding</keyword>
<feature type="region of interest" description="Disordered" evidence="14">
    <location>
        <begin position="98"/>
        <end position="122"/>
    </location>
</feature>
<keyword evidence="17" id="KW-1185">Reference proteome</keyword>
<dbReference type="FunFam" id="3.30.160.60:FF:000207">
    <property type="entry name" value="zinc finger protein SNAI2"/>
    <property type="match status" value="1"/>
</dbReference>
<evidence type="ECO:0000256" key="5">
    <source>
        <dbReference type="ARBA" id="ARBA00022737"/>
    </source>
</evidence>
<dbReference type="InterPro" id="IPR036236">
    <property type="entry name" value="Znf_C2H2_sf"/>
</dbReference>
<evidence type="ECO:0000256" key="7">
    <source>
        <dbReference type="ARBA" id="ARBA00022833"/>
    </source>
</evidence>
<evidence type="ECO:0000256" key="2">
    <source>
        <dbReference type="ARBA" id="ARBA00022473"/>
    </source>
</evidence>
<keyword evidence="6 13" id="KW-0863">Zinc-finger</keyword>
<dbReference type="PROSITE" id="PS50157">
    <property type="entry name" value="ZINC_FINGER_C2H2_2"/>
    <property type="match status" value="5"/>
</dbReference>
<feature type="domain" description="C2H2-type" evidence="15">
    <location>
        <begin position="382"/>
        <end position="409"/>
    </location>
</feature>
<evidence type="ECO:0000256" key="9">
    <source>
        <dbReference type="ARBA" id="ARBA00023125"/>
    </source>
</evidence>
<feature type="domain" description="C2H2-type" evidence="15">
    <location>
        <begin position="439"/>
        <end position="466"/>
    </location>
</feature>
<dbReference type="Gene3D" id="3.30.160.60">
    <property type="entry name" value="Classic Zinc Finger"/>
    <property type="match status" value="4"/>
</dbReference>
<evidence type="ECO:0000256" key="12">
    <source>
        <dbReference type="ARBA" id="ARBA00037948"/>
    </source>
</evidence>
<dbReference type="FunFam" id="3.30.160.60:FF:000085">
    <property type="entry name" value="Snail zinc finger protein"/>
    <property type="match status" value="1"/>
</dbReference>
<reference evidence="16 17" key="1">
    <citation type="submission" date="2024-02" db="EMBL/GenBank/DDBJ databases">
        <title>Chromosome-scale genome assembly of the rough periwinkle Littorina saxatilis.</title>
        <authorList>
            <person name="De Jode A."/>
            <person name="Faria R."/>
            <person name="Formenti G."/>
            <person name="Sims Y."/>
            <person name="Smith T.P."/>
            <person name="Tracey A."/>
            <person name="Wood J.M.D."/>
            <person name="Zagrodzka Z.B."/>
            <person name="Johannesson K."/>
            <person name="Butlin R.K."/>
            <person name="Leder E.H."/>
        </authorList>
    </citation>
    <scope>NUCLEOTIDE SEQUENCE [LARGE SCALE GENOMIC DNA]</scope>
    <source>
        <strain evidence="16">Snail1</strain>
        <tissue evidence="16">Muscle</tissue>
    </source>
</reference>
<comment type="similarity">
    <text evidence="12">Belongs to the snail C2H2-type zinc-finger protein family.</text>
</comment>
<feature type="domain" description="C2H2-type" evidence="15">
    <location>
        <begin position="467"/>
        <end position="494"/>
    </location>
</feature>
<comment type="subcellular location">
    <subcellularLocation>
        <location evidence="1">Nucleus</location>
    </subcellularLocation>
</comment>
<proteinExistence type="inferred from homology"/>
<evidence type="ECO:0000256" key="6">
    <source>
        <dbReference type="ARBA" id="ARBA00022771"/>
    </source>
</evidence>
<sequence length="523" mass="57467">MTTEIPLGIQGLNYPWQCQKHMETSSIMTSQRKPLRHSIDAILHKTPPSSPSSDGSTSPKAILPHIETLRRHDVVSTSLFQVTKPTCDVDMTRCVSRFDDGDDSRADPSSQSSFDSGEELDDVVVVDETTNDEDAVSMDEETAENSHEALKALESLVPSSTPQIQSPTVFSQSWDLSSNALPFNQHKHSNNANQKAQQQHFTDKANNGFKTNLNTEVDSVDTVKSAFRPIVRPWLAGVGGKKAANKAPPPPAVVKDQFRAVGTMQAKPGLSSLDAISMLRRQSSAFRVACGNTNSSRINAGRPHHVHTAVSSSRLQNGVDVGQPLPSSLASWFSWLRAGGAHYGGQPSSQQFPPGMLPCRGVLPPSNPVPAPATHHQQAPRYNCEACGKSYSTFGGLSKHKQFHCSAQIKKDFRCKYCDKSYSSLGALKMHIRTHTLPCKCNVCGKAFSRPWLLQGHLRTHTGEKPFSCQHCARAFADRSNLRAHLQTHSDVKKYSCRHCSKTFSRMSLLVKHRESSCVALHR</sequence>
<comment type="caution">
    <text evidence="16">The sequence shown here is derived from an EMBL/GenBank/DDBJ whole genome shotgun (WGS) entry which is preliminary data.</text>
</comment>
<dbReference type="GO" id="GO:0008270">
    <property type="term" value="F:zinc ion binding"/>
    <property type="evidence" value="ECO:0007669"/>
    <property type="project" value="UniProtKB-KW"/>
</dbReference>
<evidence type="ECO:0000256" key="1">
    <source>
        <dbReference type="ARBA" id="ARBA00004123"/>
    </source>
</evidence>